<proteinExistence type="predicted"/>
<keyword evidence="1" id="KW-0378">Hydrolase</keyword>
<name>A0ACC7N6H4_9BURK</name>
<evidence type="ECO:0000313" key="1">
    <source>
        <dbReference type="EMBL" id="MFM0102623.1"/>
    </source>
</evidence>
<gene>
    <name evidence="1" type="ORF">PQR01_03735</name>
</gene>
<comment type="caution">
    <text evidence="1">The sequence shown here is derived from an EMBL/GenBank/DDBJ whole genome shotgun (WGS) entry which is preliminary data.</text>
</comment>
<reference evidence="1 2" key="1">
    <citation type="journal article" date="2024" name="Chem. Sci.">
        <title>Discovery of megapolipeptins by genome mining of a Burkholderiales bacteria collection.</title>
        <authorList>
            <person name="Paulo B.S."/>
            <person name="Recchia M.J.J."/>
            <person name="Lee S."/>
            <person name="Fergusson C.H."/>
            <person name="Romanowski S.B."/>
            <person name="Hernandez A."/>
            <person name="Krull N."/>
            <person name="Liu D.Y."/>
            <person name="Cavanagh H."/>
            <person name="Bos A."/>
            <person name="Gray C.A."/>
            <person name="Murphy B.T."/>
            <person name="Linington R.G."/>
            <person name="Eustaquio A.S."/>
        </authorList>
    </citation>
    <scope>NUCLEOTIDE SEQUENCE [LARGE SCALE GENOMIC DNA]</scope>
    <source>
        <strain evidence="1 2">RL18-126-BIB-B</strain>
    </source>
</reference>
<dbReference type="Proteomes" id="UP001629235">
    <property type="component" value="Unassembled WGS sequence"/>
</dbReference>
<keyword evidence="2" id="KW-1185">Reference proteome</keyword>
<accession>A0ACC7N6H4</accession>
<dbReference type="EMBL" id="JAQQDW010000004">
    <property type="protein sequence ID" value="MFM0102623.1"/>
    <property type="molecule type" value="Genomic_DNA"/>
</dbReference>
<protein>
    <submittedName>
        <fullName evidence="1">Carbon-nitrogen hydrolase family protein</fullName>
    </submittedName>
</protein>
<evidence type="ECO:0000313" key="2">
    <source>
        <dbReference type="Proteomes" id="UP001629235"/>
    </source>
</evidence>
<sequence>MKVAVIQAAPVPFERAATIIKACTAIDDAAKQGAQLAVFPEAFVSGYPYWSMFVQAYDLRGLRESSRPVIELGRKLVAQAVNIDAGDLAPIQERCRDKACSVVLGMNEVAGGTLYNSQAFIDASGVIAGVRRKLLPTLQEKMLYGQGDGSDLSVFELGGRRVGGLICFENINPLFRYALQAQGQEIHVGAWPGGAHWSLDAMDAAARQYAIEGQCFVLSPTAVLTQDMLDVLGEFGGADLKLGGGASSVVAPNGKYLCRATADTEQILFADLDFQLLRDMKRLVDGAGHYSRPDVLRLLLDKTPKTSLQPFTSANFTTN</sequence>
<organism evidence="1 2">
    <name type="scientific">Paraburkholderia rhynchosiae</name>
    <dbReference type="NCBI Taxonomy" id="487049"/>
    <lineage>
        <taxon>Bacteria</taxon>
        <taxon>Pseudomonadati</taxon>
        <taxon>Pseudomonadota</taxon>
        <taxon>Betaproteobacteria</taxon>
        <taxon>Burkholderiales</taxon>
        <taxon>Burkholderiaceae</taxon>
        <taxon>Paraburkholderia</taxon>
    </lineage>
</organism>